<accession>D3FDV7</accession>
<protein>
    <submittedName>
        <fullName evidence="4">Putative signal transduction protein with CBS domains</fullName>
    </submittedName>
</protein>
<dbReference type="HOGENOM" id="CLU_040681_12_0_11"/>
<evidence type="ECO:0000313" key="5">
    <source>
        <dbReference type="Proteomes" id="UP000008229"/>
    </source>
</evidence>
<proteinExistence type="predicted"/>
<dbReference type="EMBL" id="CP001854">
    <property type="protein sequence ID" value="ADB51573.1"/>
    <property type="molecule type" value="Genomic_DNA"/>
</dbReference>
<evidence type="ECO:0000256" key="2">
    <source>
        <dbReference type="PROSITE-ProRule" id="PRU00703"/>
    </source>
</evidence>
<dbReference type="Proteomes" id="UP000008229">
    <property type="component" value="Chromosome"/>
</dbReference>
<organism evidence="4 5">
    <name type="scientific">Conexibacter woesei (strain DSM 14684 / CCUG 47730 / CIP 108061 / JCM 11494 / NBRC 100937 / ID131577)</name>
    <dbReference type="NCBI Taxonomy" id="469383"/>
    <lineage>
        <taxon>Bacteria</taxon>
        <taxon>Bacillati</taxon>
        <taxon>Actinomycetota</taxon>
        <taxon>Thermoleophilia</taxon>
        <taxon>Solirubrobacterales</taxon>
        <taxon>Conexibacteraceae</taxon>
        <taxon>Conexibacter</taxon>
    </lineage>
</organism>
<dbReference type="InterPro" id="IPR000644">
    <property type="entry name" value="CBS_dom"/>
</dbReference>
<dbReference type="InterPro" id="IPR046342">
    <property type="entry name" value="CBS_dom_sf"/>
</dbReference>
<dbReference type="PROSITE" id="PS51371">
    <property type="entry name" value="CBS"/>
    <property type="match status" value="1"/>
</dbReference>
<evidence type="ECO:0000259" key="3">
    <source>
        <dbReference type="PROSITE" id="PS51371"/>
    </source>
</evidence>
<dbReference type="RefSeq" id="WP_012934624.1">
    <property type="nucleotide sequence ID" value="NC_013739.1"/>
</dbReference>
<dbReference type="SUPFAM" id="SSF54631">
    <property type="entry name" value="CBS-domain pair"/>
    <property type="match status" value="1"/>
</dbReference>
<keyword evidence="1 2" id="KW-0129">CBS domain</keyword>
<dbReference type="OrthoDB" id="9789996at2"/>
<dbReference type="SMART" id="SM00116">
    <property type="entry name" value="CBS"/>
    <property type="match status" value="2"/>
</dbReference>
<dbReference type="PANTHER" id="PTHR43080:SF2">
    <property type="entry name" value="CBS DOMAIN-CONTAINING PROTEIN"/>
    <property type="match status" value="1"/>
</dbReference>
<dbReference type="CDD" id="cd02205">
    <property type="entry name" value="CBS_pair_SF"/>
    <property type="match status" value="1"/>
</dbReference>
<dbReference type="Pfam" id="PF00571">
    <property type="entry name" value="CBS"/>
    <property type="match status" value="2"/>
</dbReference>
<feature type="domain" description="CBS" evidence="3">
    <location>
        <begin position="73"/>
        <end position="130"/>
    </location>
</feature>
<evidence type="ECO:0000313" key="4">
    <source>
        <dbReference type="EMBL" id="ADB51573.1"/>
    </source>
</evidence>
<sequence length="139" mass="15151">MCKTAREFVTGIGECVSEYETVLEGARKLAEFGVAALPICGDDRNVVGMLFERDVVRIVAERRDPDSIRIGLLADHVSVVDANAPIYDAWTTMIEGDLDSAPVTDEGRLIGMLRRTDLHSQIGERAIGDPRPARAVAQV</sequence>
<dbReference type="Gene3D" id="3.10.580.10">
    <property type="entry name" value="CBS-domain"/>
    <property type="match status" value="1"/>
</dbReference>
<dbReference type="PANTHER" id="PTHR43080">
    <property type="entry name" value="CBS DOMAIN-CONTAINING PROTEIN CBSX3, MITOCHONDRIAL"/>
    <property type="match status" value="1"/>
</dbReference>
<keyword evidence="5" id="KW-1185">Reference proteome</keyword>
<dbReference type="eggNOG" id="COG2905">
    <property type="taxonomic scope" value="Bacteria"/>
</dbReference>
<dbReference type="AlphaFoldDB" id="D3FDV7"/>
<name>D3FDV7_CONWI</name>
<reference evidence="4 5" key="1">
    <citation type="journal article" date="2010" name="Stand. Genomic Sci.">
        <title>Complete genome sequence of Conexibacter woesei type strain (ID131577).</title>
        <authorList>
            <person name="Pukall R."/>
            <person name="Lapidus A."/>
            <person name="Glavina Del Rio T."/>
            <person name="Copeland A."/>
            <person name="Tice H."/>
            <person name="Cheng J.-F."/>
            <person name="Lucas S."/>
            <person name="Chen F."/>
            <person name="Nolan M."/>
            <person name="Bruce D."/>
            <person name="Goodwin L."/>
            <person name="Pitluck S."/>
            <person name="Mavromatis K."/>
            <person name="Ivanova N."/>
            <person name="Ovchinnikova G."/>
            <person name="Pati A."/>
            <person name="Chen A."/>
            <person name="Palaniappan K."/>
            <person name="Land M."/>
            <person name="Hauser L."/>
            <person name="Chang Y.-J."/>
            <person name="Jeffries C.D."/>
            <person name="Chain P."/>
            <person name="Meincke L."/>
            <person name="Sims D."/>
            <person name="Brettin T."/>
            <person name="Detter J.C."/>
            <person name="Rohde M."/>
            <person name="Goeker M."/>
            <person name="Bristow J."/>
            <person name="Eisen J.A."/>
            <person name="Markowitz V."/>
            <person name="Kyrpides N.C."/>
            <person name="Klenk H.-P."/>
            <person name="Hugenholtz P."/>
        </authorList>
    </citation>
    <scope>NUCLEOTIDE SEQUENCE [LARGE SCALE GENOMIC DNA]</scope>
    <source>
        <strain evidence="5">DSM 14684 / CIP 108061 / JCM 11494 / NBRC 100937 / ID131577</strain>
    </source>
</reference>
<evidence type="ECO:0000256" key="1">
    <source>
        <dbReference type="ARBA" id="ARBA00023122"/>
    </source>
</evidence>
<gene>
    <name evidence="4" type="ordered locus">Cwoe_3154</name>
</gene>
<dbReference type="STRING" id="469383.Cwoe_3154"/>
<dbReference type="KEGG" id="cwo:Cwoe_3154"/>
<dbReference type="InterPro" id="IPR051257">
    <property type="entry name" value="Diverse_CBS-Domain"/>
</dbReference>
<reference evidence="5" key="2">
    <citation type="submission" date="2010-01" db="EMBL/GenBank/DDBJ databases">
        <title>The complete genome of Conexibacter woesei DSM 14684.</title>
        <authorList>
            <consortium name="US DOE Joint Genome Institute (JGI-PGF)"/>
            <person name="Lucas S."/>
            <person name="Copeland A."/>
            <person name="Lapidus A."/>
            <person name="Glavina del Rio T."/>
            <person name="Dalin E."/>
            <person name="Tice H."/>
            <person name="Bruce D."/>
            <person name="Goodwin L."/>
            <person name="Pitluck S."/>
            <person name="Kyrpides N."/>
            <person name="Mavromatis K."/>
            <person name="Ivanova N."/>
            <person name="Mikhailova N."/>
            <person name="Chertkov O."/>
            <person name="Brettin T."/>
            <person name="Detter J.C."/>
            <person name="Han C."/>
            <person name="Larimer F."/>
            <person name="Land M."/>
            <person name="Hauser L."/>
            <person name="Markowitz V."/>
            <person name="Cheng J.-F."/>
            <person name="Hugenholtz P."/>
            <person name="Woyke T."/>
            <person name="Wu D."/>
            <person name="Pukall R."/>
            <person name="Steenblock K."/>
            <person name="Schneider S."/>
            <person name="Klenk H.-P."/>
            <person name="Eisen J.A."/>
        </authorList>
    </citation>
    <scope>NUCLEOTIDE SEQUENCE [LARGE SCALE GENOMIC DNA]</scope>
    <source>
        <strain evidence="5">DSM 14684 / CIP 108061 / JCM 11494 / NBRC 100937 / ID131577</strain>
    </source>
</reference>